<dbReference type="GO" id="GO:0009986">
    <property type="term" value="C:cell surface"/>
    <property type="evidence" value="ECO:0007669"/>
    <property type="project" value="Ensembl"/>
</dbReference>
<keyword evidence="4 7" id="KW-1133">Transmembrane helix</keyword>
<sequence length="836" mass="93504">RARGSGSALPLPLSLALAWVLLEPARSQQCPSGNPLVHQFLEIGADQRVPAQHRVPCSLDPLYSIVRRYLDVIQQNPFPTGKLLLALTTCGNRSPGYQVVHYQVGYVVCAVIAALFFVAVPVTGLCFCCCRRRRRCGGHIKAYRRSLACWRNLLTVRLFLTTAIVRAGVICAFVANHWVKEQMEPGARAVPATFRTLRQHVSSIPQGVQSVVEQFAVPRQQMISDLDSISRSLGLSVHSLLKEQVHSALEAVQGRAQDLQNSRHHMESLNKTVGTLTHYQGELGLALRGRKESALSLLDDPRCTSCARALDKAQQLELGADYRRVPSVEKVLKTLHSLPKANFPDLIRQGNSTFNSIPGHTVGKMARLVQELKDEVNQASGKLQSLADSFPVARHTQPLTDALMQAEQRSRPYLQEVTRYERYRWIVGILLCSVVLLVVVCNLLGLSLGMWGLARREDPSDYECRGAAGAKLLLVGVGFSFLFSGLLVLLVFATFLVGGNVQTLLCKNWANREIYKFIDTPGNLPPSMNITQQLGLKRNLNLSSAYQRCKKSAGLWEVLQLTDPYSLEDHLHVSQYARDFQKRLENFNVQFDEIYLLDGAGRQDLETFRQSGLDQLDYPAFRAEMQNPVVRTSLDDLAKDLEGLQKIQNNSTMAARLASEAQALRKIQNTTVLTQDALVAKLNESVHFLSAMAPHLQLLLKQTMAEITLVETLLPAKAQRHLRQVSEEIGCFTRKQLGHFSQYLNWVRRTLTEDVASCQPLATALDNGRVILCDRIAEPWNAFWFSLGCCTFFLIPSIIFAIKLTKHFLPIRNRLVSTASEETYPFHIPRVTALKL</sequence>
<feature type="transmembrane region" description="Helical" evidence="7">
    <location>
        <begin position="425"/>
        <end position="451"/>
    </location>
</feature>
<dbReference type="GO" id="GO:0005929">
    <property type="term" value="C:cilium"/>
    <property type="evidence" value="ECO:0007669"/>
    <property type="project" value="TreeGrafter"/>
</dbReference>
<keyword evidence="8" id="KW-0732">Signal</keyword>
<dbReference type="EMBL" id="AGCU01127882">
    <property type="status" value="NOT_ANNOTATED_CDS"/>
    <property type="molecule type" value="Genomic_DNA"/>
</dbReference>
<evidence type="ECO:0000256" key="2">
    <source>
        <dbReference type="ARBA" id="ARBA00006058"/>
    </source>
</evidence>
<dbReference type="Ensembl" id="ENSPSIT00000009254.1">
    <property type="protein sequence ID" value="ENSPSIP00000009208.1"/>
    <property type="gene ID" value="ENSPSIG00000008177.1"/>
</dbReference>
<dbReference type="GO" id="GO:0071914">
    <property type="term" value="C:prominosome"/>
    <property type="evidence" value="ECO:0007669"/>
    <property type="project" value="Ensembl"/>
</dbReference>
<dbReference type="PANTHER" id="PTHR22730">
    <property type="entry name" value="PROMININ PROM PROTEIN"/>
    <property type="match status" value="1"/>
</dbReference>
<dbReference type="EMBL" id="AGCU01127881">
    <property type="status" value="NOT_ANNOTATED_CDS"/>
    <property type="molecule type" value="Genomic_DNA"/>
</dbReference>
<dbReference type="EMBL" id="AGCU01127876">
    <property type="status" value="NOT_ANNOTATED_CDS"/>
    <property type="molecule type" value="Genomic_DNA"/>
</dbReference>
<evidence type="ECO:0000256" key="6">
    <source>
        <dbReference type="ARBA" id="ARBA00023180"/>
    </source>
</evidence>
<proteinExistence type="inferred from homology"/>
<dbReference type="GeneTree" id="ENSGT00530000063586"/>
<dbReference type="GO" id="GO:0016324">
    <property type="term" value="C:apical plasma membrane"/>
    <property type="evidence" value="ECO:0007669"/>
    <property type="project" value="TreeGrafter"/>
</dbReference>
<dbReference type="EMBL" id="AGCU01127879">
    <property type="status" value="NOT_ANNOTATED_CDS"/>
    <property type="molecule type" value="Genomic_DNA"/>
</dbReference>
<dbReference type="Pfam" id="PF05478">
    <property type="entry name" value="Prominin"/>
    <property type="match status" value="1"/>
</dbReference>
<evidence type="ECO:0000256" key="1">
    <source>
        <dbReference type="ARBA" id="ARBA00004475"/>
    </source>
</evidence>
<evidence type="ECO:0000256" key="4">
    <source>
        <dbReference type="ARBA" id="ARBA00022989"/>
    </source>
</evidence>
<protein>
    <submittedName>
        <fullName evidence="9">Prominin 2</fullName>
    </submittedName>
</protein>
<keyword evidence="3 7" id="KW-0812">Transmembrane</keyword>
<dbReference type="PANTHER" id="PTHR22730:SF6">
    <property type="entry name" value="PROMININ-2"/>
    <property type="match status" value="1"/>
</dbReference>
<feature type="transmembrane region" description="Helical" evidence="7">
    <location>
        <begin position="472"/>
        <end position="497"/>
    </location>
</feature>
<dbReference type="GO" id="GO:2001287">
    <property type="term" value="P:negative regulation of caveolin-mediated endocytosis"/>
    <property type="evidence" value="ECO:0007669"/>
    <property type="project" value="Ensembl"/>
</dbReference>
<dbReference type="OMA" id="CRSWENG"/>
<dbReference type="Proteomes" id="UP000007267">
    <property type="component" value="Unassembled WGS sequence"/>
</dbReference>
<dbReference type="eggNOG" id="KOG4331">
    <property type="taxonomic scope" value="Eukaryota"/>
</dbReference>
<evidence type="ECO:0000313" key="9">
    <source>
        <dbReference type="Ensembl" id="ENSPSIP00000009208.1"/>
    </source>
</evidence>
<dbReference type="InterPro" id="IPR008795">
    <property type="entry name" value="Prominin"/>
</dbReference>
<dbReference type="EMBL" id="AGCU01127875">
    <property type="status" value="NOT_ANNOTATED_CDS"/>
    <property type="molecule type" value="Genomic_DNA"/>
</dbReference>
<feature type="signal peptide" evidence="8">
    <location>
        <begin position="1"/>
        <end position="27"/>
    </location>
</feature>
<dbReference type="GO" id="GO:0031528">
    <property type="term" value="C:microvillus membrane"/>
    <property type="evidence" value="ECO:0007669"/>
    <property type="project" value="UniProtKB-SubCell"/>
</dbReference>
<feature type="transmembrane region" description="Helical" evidence="7">
    <location>
        <begin position="782"/>
        <end position="802"/>
    </location>
</feature>
<evidence type="ECO:0000256" key="7">
    <source>
        <dbReference type="SAM" id="Phobius"/>
    </source>
</evidence>
<feature type="chain" id="PRO_5003901957" evidence="8">
    <location>
        <begin position="28"/>
        <end position="836"/>
    </location>
</feature>
<feature type="transmembrane region" description="Helical" evidence="7">
    <location>
        <begin position="104"/>
        <end position="129"/>
    </location>
</feature>
<dbReference type="HOGENOM" id="CLU_008293_0_0_1"/>
<evidence type="ECO:0000256" key="5">
    <source>
        <dbReference type="ARBA" id="ARBA00023136"/>
    </source>
</evidence>
<dbReference type="GO" id="GO:0048550">
    <property type="term" value="P:negative regulation of pinocytosis"/>
    <property type="evidence" value="ECO:0007669"/>
    <property type="project" value="Ensembl"/>
</dbReference>
<dbReference type="EMBL" id="AGCU01127880">
    <property type="status" value="NOT_ANNOTATED_CDS"/>
    <property type="molecule type" value="Genomic_DNA"/>
</dbReference>
<evidence type="ECO:0000256" key="8">
    <source>
        <dbReference type="SAM" id="SignalP"/>
    </source>
</evidence>
<dbReference type="EMBL" id="AGCU01127883">
    <property type="status" value="NOT_ANNOTATED_CDS"/>
    <property type="molecule type" value="Genomic_DNA"/>
</dbReference>
<keyword evidence="5 7" id="KW-0472">Membrane</keyword>
<comment type="subcellular location">
    <subcellularLocation>
        <location evidence="1">Cell projection</location>
        <location evidence="1">Microvillus membrane</location>
        <topology evidence="1">Multi-pass membrane protein</topology>
    </subcellularLocation>
</comment>
<accession>K7FME8</accession>
<dbReference type="AlphaFoldDB" id="K7FME8"/>
<dbReference type="GO" id="GO:0015485">
    <property type="term" value="F:cholesterol binding"/>
    <property type="evidence" value="ECO:0007669"/>
    <property type="project" value="TreeGrafter"/>
</dbReference>
<evidence type="ECO:0000256" key="3">
    <source>
        <dbReference type="ARBA" id="ARBA00022692"/>
    </source>
</evidence>
<dbReference type="GO" id="GO:0031346">
    <property type="term" value="P:positive regulation of cell projection organization"/>
    <property type="evidence" value="ECO:0007669"/>
    <property type="project" value="Ensembl"/>
</dbReference>
<dbReference type="EMBL" id="AGCU01127884">
    <property type="status" value="NOT_ANNOTATED_CDS"/>
    <property type="molecule type" value="Genomic_DNA"/>
</dbReference>
<reference evidence="10" key="2">
    <citation type="journal article" date="2013" name="Nat. Genet.">
        <title>The draft genomes of soft-shell turtle and green sea turtle yield insights into the development and evolution of the turtle-specific body plan.</title>
        <authorList>
            <person name="Wang Z."/>
            <person name="Pascual-Anaya J."/>
            <person name="Zadissa A."/>
            <person name="Li W."/>
            <person name="Niimura Y."/>
            <person name="Huang Z."/>
            <person name="Li C."/>
            <person name="White S."/>
            <person name="Xiong Z."/>
            <person name="Fang D."/>
            <person name="Wang B."/>
            <person name="Ming Y."/>
            <person name="Chen Y."/>
            <person name="Zheng Y."/>
            <person name="Kuraku S."/>
            <person name="Pignatelli M."/>
            <person name="Herrero J."/>
            <person name="Beal K."/>
            <person name="Nozawa M."/>
            <person name="Li Q."/>
            <person name="Wang J."/>
            <person name="Zhang H."/>
            <person name="Yu L."/>
            <person name="Shigenobu S."/>
            <person name="Wang J."/>
            <person name="Liu J."/>
            <person name="Flicek P."/>
            <person name="Searle S."/>
            <person name="Wang J."/>
            <person name="Kuratani S."/>
            <person name="Yin Y."/>
            <person name="Aken B."/>
            <person name="Zhang G."/>
            <person name="Irie N."/>
        </authorList>
    </citation>
    <scope>NUCLEOTIDE SEQUENCE [LARGE SCALE GENOMIC DNA]</scope>
    <source>
        <strain evidence="10">Daiwa-1</strain>
    </source>
</reference>
<organism evidence="9 10">
    <name type="scientific">Pelodiscus sinensis</name>
    <name type="common">Chinese softshell turtle</name>
    <name type="synonym">Trionyx sinensis</name>
    <dbReference type="NCBI Taxonomy" id="13735"/>
    <lineage>
        <taxon>Eukaryota</taxon>
        <taxon>Metazoa</taxon>
        <taxon>Chordata</taxon>
        <taxon>Craniata</taxon>
        <taxon>Vertebrata</taxon>
        <taxon>Euteleostomi</taxon>
        <taxon>Archelosauria</taxon>
        <taxon>Testudinata</taxon>
        <taxon>Testudines</taxon>
        <taxon>Cryptodira</taxon>
        <taxon>Trionychia</taxon>
        <taxon>Trionychidae</taxon>
        <taxon>Pelodiscus</taxon>
    </lineage>
</organism>
<feature type="transmembrane region" description="Helical" evidence="7">
    <location>
        <begin position="150"/>
        <end position="175"/>
    </location>
</feature>
<keyword evidence="10" id="KW-1185">Reference proteome</keyword>
<keyword evidence="6" id="KW-0325">Glycoprotein</keyword>
<reference evidence="9" key="3">
    <citation type="submission" date="2025-08" db="UniProtKB">
        <authorList>
            <consortium name="Ensembl"/>
        </authorList>
    </citation>
    <scope>IDENTIFICATION</scope>
</reference>
<reference evidence="9" key="4">
    <citation type="submission" date="2025-09" db="UniProtKB">
        <authorList>
            <consortium name="Ensembl"/>
        </authorList>
    </citation>
    <scope>IDENTIFICATION</scope>
</reference>
<comment type="similarity">
    <text evidence="2">Belongs to the prominin family.</text>
</comment>
<name>K7FME8_PELSI</name>
<evidence type="ECO:0000313" key="10">
    <source>
        <dbReference type="Proteomes" id="UP000007267"/>
    </source>
</evidence>
<reference evidence="10" key="1">
    <citation type="submission" date="2011-10" db="EMBL/GenBank/DDBJ databases">
        <authorList>
            <consortium name="Soft-shell Turtle Genome Consortium"/>
        </authorList>
    </citation>
    <scope>NUCLEOTIDE SEQUENCE [LARGE SCALE GENOMIC DNA]</scope>
    <source>
        <strain evidence="10">Daiwa-1</strain>
    </source>
</reference>
<dbReference type="EMBL" id="AGCU01127877">
    <property type="status" value="NOT_ANNOTATED_CDS"/>
    <property type="molecule type" value="Genomic_DNA"/>
</dbReference>
<gene>
    <name evidence="9" type="primary">PROM2</name>
</gene>
<dbReference type="EMBL" id="AGCU01127878">
    <property type="status" value="NOT_ANNOTATED_CDS"/>
    <property type="molecule type" value="Genomic_DNA"/>
</dbReference>
<dbReference type="STRING" id="13735.ENSPSIP00000009208"/>